<evidence type="ECO:0000256" key="1">
    <source>
        <dbReference type="ARBA" id="ARBA00023015"/>
    </source>
</evidence>
<name>A0AAX2AEK6_9BACT</name>
<dbReference type="GO" id="GO:0003700">
    <property type="term" value="F:DNA-binding transcription factor activity"/>
    <property type="evidence" value="ECO:0007669"/>
    <property type="project" value="TreeGrafter"/>
</dbReference>
<keyword evidence="6" id="KW-1185">Reference proteome</keyword>
<comment type="caution">
    <text evidence="5">The sequence shown here is derived from an EMBL/GenBank/DDBJ whole genome shotgun (WGS) entry which is preliminary data.</text>
</comment>
<dbReference type="SUPFAM" id="SSF55781">
    <property type="entry name" value="GAF domain-like"/>
    <property type="match status" value="1"/>
</dbReference>
<keyword evidence="1" id="KW-0805">Transcription regulation</keyword>
<reference evidence="5 6" key="1">
    <citation type="submission" date="2017-09" db="EMBL/GenBank/DDBJ databases">
        <title>Genomics of the genus Arcobacter.</title>
        <authorList>
            <person name="Perez-Cataluna A."/>
            <person name="Figueras M.J."/>
            <person name="Salas-Masso N."/>
        </authorList>
    </citation>
    <scope>NUCLEOTIDE SEQUENCE [LARGE SCALE GENOMIC DNA]</scope>
    <source>
        <strain evidence="5 6">CECT 7386</strain>
    </source>
</reference>
<evidence type="ECO:0000313" key="6">
    <source>
        <dbReference type="Proteomes" id="UP000290092"/>
    </source>
</evidence>
<dbReference type="InterPro" id="IPR036390">
    <property type="entry name" value="WH_DNA-bd_sf"/>
</dbReference>
<proteinExistence type="predicted"/>
<dbReference type="InterPro" id="IPR005471">
    <property type="entry name" value="Tscrpt_reg_IclR_N"/>
</dbReference>
<keyword evidence="2" id="KW-0238">DNA-binding</keyword>
<dbReference type="PANTHER" id="PTHR30136">
    <property type="entry name" value="HELIX-TURN-HELIX TRANSCRIPTIONAL REGULATOR, ICLR FAMILY"/>
    <property type="match status" value="1"/>
</dbReference>
<dbReference type="PROSITE" id="PS51078">
    <property type="entry name" value="ICLR_ED"/>
    <property type="match status" value="1"/>
</dbReference>
<evidence type="ECO:0000256" key="3">
    <source>
        <dbReference type="ARBA" id="ARBA00023163"/>
    </source>
</evidence>
<dbReference type="KEGG" id="amyt:AMYT_1374"/>
<dbReference type="AlphaFoldDB" id="A0AAX2AEK6"/>
<dbReference type="SUPFAM" id="SSF46785">
    <property type="entry name" value="Winged helix' DNA-binding domain"/>
    <property type="match status" value="1"/>
</dbReference>
<accession>A0AAX2AEK6</accession>
<keyword evidence="3" id="KW-0804">Transcription</keyword>
<dbReference type="Pfam" id="PF09339">
    <property type="entry name" value="HTH_IclR"/>
    <property type="match status" value="1"/>
</dbReference>
<dbReference type="Gene3D" id="1.10.10.10">
    <property type="entry name" value="Winged helix-like DNA-binding domain superfamily/Winged helix DNA-binding domain"/>
    <property type="match status" value="1"/>
</dbReference>
<dbReference type="RefSeq" id="WP_114841811.1">
    <property type="nucleotide sequence ID" value="NZ_CP031219.1"/>
</dbReference>
<feature type="domain" description="IclR-ED" evidence="4">
    <location>
        <begin position="70"/>
        <end position="246"/>
    </location>
</feature>
<dbReference type="InterPro" id="IPR014757">
    <property type="entry name" value="Tscrpt_reg_IclR_C"/>
</dbReference>
<dbReference type="Proteomes" id="UP000290092">
    <property type="component" value="Unassembled WGS sequence"/>
</dbReference>
<dbReference type="EMBL" id="NXID01000049">
    <property type="protein sequence ID" value="RXK14832.1"/>
    <property type="molecule type" value="Genomic_DNA"/>
</dbReference>
<dbReference type="GO" id="GO:0045892">
    <property type="term" value="P:negative regulation of DNA-templated transcription"/>
    <property type="evidence" value="ECO:0007669"/>
    <property type="project" value="TreeGrafter"/>
</dbReference>
<dbReference type="Gene3D" id="3.30.450.40">
    <property type="match status" value="1"/>
</dbReference>
<evidence type="ECO:0000313" key="5">
    <source>
        <dbReference type="EMBL" id="RXK14832.1"/>
    </source>
</evidence>
<evidence type="ECO:0000259" key="4">
    <source>
        <dbReference type="PROSITE" id="PS51078"/>
    </source>
</evidence>
<gene>
    <name evidence="5" type="ORF">CP985_11345</name>
</gene>
<dbReference type="InterPro" id="IPR029016">
    <property type="entry name" value="GAF-like_dom_sf"/>
</dbReference>
<dbReference type="GO" id="GO:0003677">
    <property type="term" value="F:DNA binding"/>
    <property type="evidence" value="ECO:0007669"/>
    <property type="project" value="UniProtKB-KW"/>
</dbReference>
<organism evidence="5 6">
    <name type="scientific">Malaciobacter mytili LMG 24559</name>
    <dbReference type="NCBI Taxonomy" id="1032238"/>
    <lineage>
        <taxon>Bacteria</taxon>
        <taxon>Pseudomonadati</taxon>
        <taxon>Campylobacterota</taxon>
        <taxon>Epsilonproteobacteria</taxon>
        <taxon>Campylobacterales</taxon>
        <taxon>Arcobacteraceae</taxon>
        <taxon>Malaciobacter</taxon>
    </lineage>
</organism>
<evidence type="ECO:0000256" key="2">
    <source>
        <dbReference type="ARBA" id="ARBA00023125"/>
    </source>
</evidence>
<dbReference type="PANTHER" id="PTHR30136:SF35">
    <property type="entry name" value="HTH-TYPE TRANSCRIPTIONAL REGULATOR RV1719"/>
    <property type="match status" value="1"/>
</dbReference>
<dbReference type="InterPro" id="IPR036388">
    <property type="entry name" value="WH-like_DNA-bd_sf"/>
</dbReference>
<protein>
    <submittedName>
        <fullName evidence="5">IclR family transcriptional regulator</fullName>
    </submittedName>
</protein>
<sequence length="246" mass="27889">MQQQQKQNKSLSKGLCVLKEVMTSNKPLTANALCQKLQIDKSTMSRLITTLMNENFLEYKDNTKEIILSDIVRKIVYKDDREKIVQKTQGLLDEIFYLTDECSYIGIFDNNAVLYLNQVDKSKRVLKTRNSVGLHAPIHTNAFGKAILAFNEKIDLNTIDLKKYTTNTITSITKLTKELELIKERGYAIGIEEHEFGLCSVAVPYFNNKGEFIGTVGVSGLSVRMNEAKLHEYGQKIFALVNPSLK</sequence>
<dbReference type="Pfam" id="PF01614">
    <property type="entry name" value="IclR_C"/>
    <property type="match status" value="1"/>
</dbReference>
<dbReference type="InterPro" id="IPR050707">
    <property type="entry name" value="HTH_MetabolicPath_Reg"/>
</dbReference>